<keyword evidence="5 7" id="KW-0520">NAD</keyword>
<dbReference type="Proteomes" id="UP000322454">
    <property type="component" value="Unassembled WGS sequence"/>
</dbReference>
<name>A0A520XB09_9DELT</name>
<feature type="binding site" evidence="10">
    <location>
        <position position="271"/>
    </location>
    <ligand>
        <name>NAD(+)</name>
        <dbReference type="ChEBI" id="CHEBI:57540"/>
    </ligand>
</feature>
<feature type="binding site" evidence="10">
    <location>
        <position position="121"/>
    </location>
    <ligand>
        <name>NAD(+)</name>
        <dbReference type="ChEBI" id="CHEBI:57540"/>
    </ligand>
</feature>
<gene>
    <name evidence="12" type="ORF">EVJ48_07060</name>
</gene>
<evidence type="ECO:0000259" key="11">
    <source>
        <dbReference type="SMART" id="SM00984"/>
    </source>
</evidence>
<proteinExistence type="inferred from homology"/>
<feature type="binding site" evidence="10">
    <location>
        <position position="152"/>
    </location>
    <ligand>
        <name>NAD(+)</name>
        <dbReference type="ChEBI" id="CHEBI:57540"/>
    </ligand>
</feature>
<dbReference type="PANTHER" id="PTHR43750">
    <property type="entry name" value="UDP-GLUCOSE 6-DEHYDROGENASE TUAD"/>
    <property type="match status" value="1"/>
</dbReference>
<feature type="binding site" evidence="10">
    <location>
        <position position="35"/>
    </location>
    <ligand>
        <name>NAD(+)</name>
        <dbReference type="ChEBI" id="CHEBI:57540"/>
    </ligand>
</feature>
<dbReference type="Pfam" id="PF03721">
    <property type="entry name" value="UDPG_MGDP_dh_N"/>
    <property type="match status" value="1"/>
</dbReference>
<feature type="binding site" evidence="9">
    <location>
        <position position="212"/>
    </location>
    <ligand>
        <name>substrate</name>
    </ligand>
</feature>
<dbReference type="GO" id="GO:0051287">
    <property type="term" value="F:NAD binding"/>
    <property type="evidence" value="ECO:0007669"/>
    <property type="project" value="InterPro"/>
</dbReference>
<sequence>MKISIVGTGYVGLVTGVCLADSGNTVYCVDNDESKIKSLKSGIIPIYEPGLKELTDKNVKLGRLYFTKDLKEAVKKTDAVFIAVGTPPQDNGEADLSNVFRVAENIADTIDCFKAVVVKSTVPVGTCRKVESIISKKTKNFCVVSNPEFLKEGAAIEDFQRPDRIVVGINFKKDNKKEAQAAKELIDEIYEPFVRTGAPIYFMDTNSSELTKYAANAMLAVRITFMNEIANLCDKTGANVDSVRIGIGSDKRIGKSFLFPGIGYGGSCFPKDVKALYQTAKQHNYDFKLLKAADEVNAYQKEIIVDFILKHFKGDIAGKTFALWGLSFKPKTDDIREAPSLVIISKLLSYGAKIKAYDPIAMENTMKIFSEIEYADDMYDAVKGADGLIVATEWNDFRAPDFDKIKAAMITPAVFDGRNIYDKKKMTESGFDYYSIGR</sequence>
<evidence type="ECO:0000256" key="7">
    <source>
        <dbReference type="PIRNR" id="PIRNR000124"/>
    </source>
</evidence>
<dbReference type="NCBIfam" id="TIGR03026">
    <property type="entry name" value="NDP-sugDHase"/>
    <property type="match status" value="1"/>
</dbReference>
<evidence type="ECO:0000256" key="1">
    <source>
        <dbReference type="ARBA" id="ARBA00004701"/>
    </source>
</evidence>
<dbReference type="InterPro" id="IPR036291">
    <property type="entry name" value="NAD(P)-bd_dom_sf"/>
</dbReference>
<dbReference type="InterPro" id="IPR008927">
    <property type="entry name" value="6-PGluconate_DH-like_C_sf"/>
</dbReference>
<dbReference type="GO" id="GO:0000271">
    <property type="term" value="P:polysaccharide biosynthetic process"/>
    <property type="evidence" value="ECO:0007669"/>
    <property type="project" value="InterPro"/>
</dbReference>
<dbReference type="InterPro" id="IPR014026">
    <property type="entry name" value="UDP-Glc/GDP-Man_DH_dimer"/>
</dbReference>
<keyword evidence="4 7" id="KW-0560">Oxidoreductase</keyword>
<dbReference type="PIRSF" id="PIRSF000124">
    <property type="entry name" value="UDPglc_GDPman_dh"/>
    <property type="match status" value="1"/>
</dbReference>
<dbReference type="Gene3D" id="1.20.5.100">
    <property type="entry name" value="Cytochrome c1, transmembrane anchor, C-terminal"/>
    <property type="match status" value="1"/>
</dbReference>
<dbReference type="UniPathway" id="UPA00038">
    <property type="reaction ID" value="UER00491"/>
</dbReference>
<feature type="binding site" evidence="9">
    <location>
        <begin position="257"/>
        <end position="261"/>
    </location>
    <ligand>
        <name>substrate</name>
    </ligand>
</feature>
<evidence type="ECO:0000313" key="13">
    <source>
        <dbReference type="Proteomes" id="UP000322454"/>
    </source>
</evidence>
<feature type="binding site" evidence="10">
    <location>
        <position position="336"/>
    </location>
    <ligand>
        <name>NAD(+)</name>
        <dbReference type="ChEBI" id="CHEBI:57540"/>
    </ligand>
</feature>
<evidence type="ECO:0000256" key="5">
    <source>
        <dbReference type="ARBA" id="ARBA00023027"/>
    </source>
</evidence>
<feature type="binding site" evidence="10">
    <location>
        <position position="86"/>
    </location>
    <ligand>
        <name>NAD(+)</name>
        <dbReference type="ChEBI" id="CHEBI:57540"/>
    </ligand>
</feature>
<dbReference type="InterPro" id="IPR036220">
    <property type="entry name" value="UDP-Glc/GDP-Man_DH_C_sf"/>
</dbReference>
<feature type="binding site" evidence="9">
    <location>
        <position position="329"/>
    </location>
    <ligand>
        <name>substrate</name>
    </ligand>
</feature>
<reference evidence="12 13" key="1">
    <citation type="submission" date="2019-01" db="EMBL/GenBank/DDBJ databases">
        <title>Insights into ecological role of a new deltaproteobacterial order Candidatus Sinidesulfobacterales (Sva0485) by metagenomics and metatranscriptomics.</title>
        <authorList>
            <person name="Tan S."/>
            <person name="Liu J."/>
            <person name="Fang Y."/>
            <person name="Hedlund B."/>
            <person name="Lian Z.-H."/>
            <person name="Huang L.-Y."/>
            <person name="Li J.-T."/>
            <person name="Huang L.-N."/>
            <person name="Li W.-J."/>
            <person name="Jiang H.-C."/>
            <person name="Dong H.-L."/>
            <person name="Shu W.-S."/>
        </authorList>
    </citation>
    <scope>NUCLEOTIDE SEQUENCE [LARGE SCALE GENOMIC DNA]</scope>
    <source>
        <strain evidence="12">AP4</strain>
    </source>
</reference>
<dbReference type="Pfam" id="PF03720">
    <property type="entry name" value="UDPG_MGDP_dh_C"/>
    <property type="match status" value="1"/>
</dbReference>
<dbReference type="Pfam" id="PF00984">
    <property type="entry name" value="UDPG_MGDP_dh"/>
    <property type="match status" value="1"/>
</dbReference>
<dbReference type="SMART" id="SM00984">
    <property type="entry name" value="UDPG_MGDP_dh_C"/>
    <property type="match status" value="1"/>
</dbReference>
<dbReference type="InterPro" id="IPR014027">
    <property type="entry name" value="UDP-Glc/GDP-Man_DH_C"/>
</dbReference>
<dbReference type="EMBL" id="SHMQ01000019">
    <property type="protein sequence ID" value="RZV38400.1"/>
    <property type="molecule type" value="Genomic_DNA"/>
</dbReference>
<comment type="catalytic activity">
    <reaction evidence="6 7">
        <text>UDP-alpha-D-glucose + 2 NAD(+) + H2O = UDP-alpha-D-glucuronate + 2 NADH + 3 H(+)</text>
        <dbReference type="Rhea" id="RHEA:23596"/>
        <dbReference type="ChEBI" id="CHEBI:15377"/>
        <dbReference type="ChEBI" id="CHEBI:15378"/>
        <dbReference type="ChEBI" id="CHEBI:57540"/>
        <dbReference type="ChEBI" id="CHEBI:57945"/>
        <dbReference type="ChEBI" id="CHEBI:58052"/>
        <dbReference type="ChEBI" id="CHEBI:58885"/>
        <dbReference type="EC" id="1.1.1.22"/>
    </reaction>
</comment>
<evidence type="ECO:0000256" key="2">
    <source>
        <dbReference type="ARBA" id="ARBA00006601"/>
    </source>
</evidence>
<evidence type="ECO:0000313" key="12">
    <source>
        <dbReference type="EMBL" id="RZV38400.1"/>
    </source>
</evidence>
<dbReference type="SUPFAM" id="SSF52413">
    <property type="entry name" value="UDP-glucose/GDP-mannose dehydrogenase C-terminal domain"/>
    <property type="match status" value="1"/>
</dbReference>
<protein>
    <recommendedName>
        <fullName evidence="3 7">UDP-glucose 6-dehydrogenase</fullName>
        <ecNumber evidence="3 7">1.1.1.22</ecNumber>
    </recommendedName>
</protein>
<dbReference type="InterPro" id="IPR017476">
    <property type="entry name" value="UDP-Glc/GDP-Man"/>
</dbReference>
<evidence type="ECO:0000256" key="9">
    <source>
        <dbReference type="PIRSR" id="PIRSR500134-2"/>
    </source>
</evidence>
<evidence type="ECO:0000256" key="8">
    <source>
        <dbReference type="PIRSR" id="PIRSR500134-1"/>
    </source>
</evidence>
<comment type="caution">
    <text evidence="12">The sequence shown here is derived from an EMBL/GenBank/DDBJ whole genome shotgun (WGS) entry which is preliminary data.</text>
</comment>
<dbReference type="PIRSF" id="PIRSF500134">
    <property type="entry name" value="UDPglc_DH_bac"/>
    <property type="match status" value="1"/>
</dbReference>
<dbReference type="InterPro" id="IPR001732">
    <property type="entry name" value="UDP-Glc/GDP-Man_DH_N"/>
</dbReference>
<dbReference type="PANTHER" id="PTHR43750:SF3">
    <property type="entry name" value="UDP-GLUCOSE 6-DEHYDROGENASE TUAD"/>
    <property type="match status" value="1"/>
</dbReference>
<comment type="pathway">
    <text evidence="1">Nucleotide-sugar biosynthesis; UDP-alpha-D-glucuronate biosynthesis; UDP-alpha-D-glucuronate from UDP-alpha-D-glucose: step 1/1.</text>
</comment>
<evidence type="ECO:0000256" key="4">
    <source>
        <dbReference type="ARBA" id="ARBA00023002"/>
    </source>
</evidence>
<feature type="binding site" evidence="9">
    <location>
        <begin position="149"/>
        <end position="152"/>
    </location>
    <ligand>
        <name>substrate</name>
    </ligand>
</feature>
<dbReference type="EC" id="1.1.1.22" evidence="3 7"/>
<evidence type="ECO:0000256" key="10">
    <source>
        <dbReference type="PIRSR" id="PIRSR500134-3"/>
    </source>
</evidence>
<evidence type="ECO:0000256" key="6">
    <source>
        <dbReference type="ARBA" id="ARBA00047473"/>
    </source>
</evidence>
<feature type="binding site" evidence="9">
    <location>
        <position position="265"/>
    </location>
    <ligand>
        <name>substrate</name>
    </ligand>
</feature>
<comment type="similarity">
    <text evidence="2 7">Belongs to the UDP-glucose/GDP-mannose dehydrogenase family.</text>
</comment>
<dbReference type="SUPFAM" id="SSF51735">
    <property type="entry name" value="NAD(P)-binding Rossmann-fold domains"/>
    <property type="match status" value="1"/>
</dbReference>
<dbReference type="SUPFAM" id="SSF48179">
    <property type="entry name" value="6-phosphogluconate dehydrogenase C-terminal domain-like"/>
    <property type="match status" value="1"/>
</dbReference>
<accession>A0A520XB09</accession>
<feature type="domain" description="UDP-glucose/GDP-mannose dehydrogenase C-terminal" evidence="11">
    <location>
        <begin position="322"/>
        <end position="423"/>
    </location>
</feature>
<dbReference type="Gene3D" id="3.40.50.720">
    <property type="entry name" value="NAD(P)-binding Rossmann-like Domain"/>
    <property type="match status" value="2"/>
</dbReference>
<dbReference type="GO" id="GO:0003979">
    <property type="term" value="F:UDP-glucose 6-dehydrogenase activity"/>
    <property type="evidence" value="ECO:0007669"/>
    <property type="project" value="UniProtKB-EC"/>
</dbReference>
<feature type="active site" description="Nucleophile" evidence="8">
    <location>
        <position position="268"/>
    </location>
</feature>
<dbReference type="InterPro" id="IPR028357">
    <property type="entry name" value="UDPglc_DH_bac"/>
</dbReference>
<dbReference type="GO" id="GO:0006065">
    <property type="term" value="P:UDP-glucuronate biosynthetic process"/>
    <property type="evidence" value="ECO:0007669"/>
    <property type="project" value="UniProtKB-UniPathway"/>
</dbReference>
<dbReference type="AlphaFoldDB" id="A0A520XB09"/>
<evidence type="ECO:0000256" key="3">
    <source>
        <dbReference type="ARBA" id="ARBA00012954"/>
    </source>
</evidence>
<feature type="binding site" evidence="10">
    <location>
        <position position="30"/>
    </location>
    <ligand>
        <name>NAD(+)</name>
        <dbReference type="ChEBI" id="CHEBI:57540"/>
    </ligand>
</feature>
<organism evidence="12 13">
    <name type="scientific">Candidatus Acidulodesulfobacterium acidiphilum</name>
    <dbReference type="NCBI Taxonomy" id="2597224"/>
    <lineage>
        <taxon>Bacteria</taxon>
        <taxon>Deltaproteobacteria</taxon>
        <taxon>Candidatus Acidulodesulfobacterales</taxon>
        <taxon>Candidatus Acidulodesulfobacterium</taxon>
    </lineage>
</organism>